<sequence length="504" mass="57110">MVEQQLYIETDSVLSPSDALSEDLPGLSDCAGSSTSSYPDLAPYTTEVLAFTLPARCDPDLRTPISAAGSPPFHHGYKLMSDCPAADSPNGQDPTPPGSSTMYSHWNNAPFEMNGHPSETSSPMHTPSHIGADYYIAGRRTPIPLEPYLGVSGVSDSPHPAPISQPRPPYYLHPMPDQHSFVLRAGHAMSMEPHSRELSRDITMCAPMLQDVPRGSSYRHPGSRHSPNDVPIKQERHSSETMCTARDIRKHLGVIGNHRVRKSSSKNKSNKPSTSVEDHRNCNGDEVPPSLKDQCPDEERCIFDSRWRHRNKRGQDMWDSIQSDFLKQFDKNHGKEMLQMKFKRARSKYIQWLPRDEDILREAWKKIEQDRYQAILDLFHEMGGSRNMRLSPSDIEVKLVHDLKLEEHLFLDCFRDTDVRRRKNVSTKRRTSGRRGPDNVFVAKLMTSIDPRDALDEDELITQVHLARESPSPWETPSDGYGEMMDMHMWDNKAPAKVEPGTTP</sequence>
<feature type="compositionally biased region" description="Basic residues" evidence="1">
    <location>
        <begin position="254"/>
        <end position="269"/>
    </location>
</feature>
<feature type="region of interest" description="Disordered" evidence="1">
    <location>
        <begin position="79"/>
        <end position="126"/>
    </location>
</feature>
<feature type="region of interest" description="Disordered" evidence="1">
    <location>
        <begin position="254"/>
        <end position="293"/>
    </location>
</feature>
<evidence type="ECO:0000313" key="2">
    <source>
        <dbReference type="EMBL" id="GAB0132468.1"/>
    </source>
</evidence>
<gene>
    <name evidence="2" type="primary">g903</name>
    <name evidence="2" type="ORF">EsDP_00000903</name>
</gene>
<protein>
    <submittedName>
        <fullName evidence="2">Uncharacterized protein</fullName>
    </submittedName>
</protein>
<feature type="region of interest" description="Disordered" evidence="1">
    <location>
        <begin position="213"/>
        <end position="240"/>
    </location>
</feature>
<proteinExistence type="predicted"/>
<dbReference type="Proteomes" id="UP001562357">
    <property type="component" value="Unassembled WGS sequence"/>
</dbReference>
<reference evidence="3" key="1">
    <citation type="submission" date="2024-06" db="EMBL/GenBank/DDBJ databases">
        <title>Draft Genome Sequences of Epichloe bromicola Strains Isolated from Elymus ciliaris.</title>
        <authorList>
            <consortium name="Epichloe bromicola genome sequencing consortium"/>
            <person name="Miura A."/>
            <person name="Imano S."/>
            <person name="Ashida A."/>
            <person name="Sato I."/>
            <person name="Chiba S."/>
            <person name="Tanaka A."/>
            <person name="Camagna M."/>
            <person name="Takemoto D."/>
        </authorList>
    </citation>
    <scope>NUCLEOTIDE SEQUENCE [LARGE SCALE GENOMIC DNA]</scope>
    <source>
        <strain evidence="3">DP</strain>
    </source>
</reference>
<organism evidence="2 3">
    <name type="scientific">Epichloe bromicola</name>
    <dbReference type="NCBI Taxonomy" id="79588"/>
    <lineage>
        <taxon>Eukaryota</taxon>
        <taxon>Fungi</taxon>
        <taxon>Dikarya</taxon>
        <taxon>Ascomycota</taxon>
        <taxon>Pezizomycotina</taxon>
        <taxon>Sordariomycetes</taxon>
        <taxon>Hypocreomycetidae</taxon>
        <taxon>Hypocreales</taxon>
        <taxon>Clavicipitaceae</taxon>
        <taxon>Epichloe</taxon>
    </lineage>
</organism>
<evidence type="ECO:0000313" key="3">
    <source>
        <dbReference type="Proteomes" id="UP001562357"/>
    </source>
</evidence>
<comment type="caution">
    <text evidence="2">The sequence shown here is derived from an EMBL/GenBank/DDBJ whole genome shotgun (WGS) entry which is preliminary data.</text>
</comment>
<name>A0ABQ0CGA0_9HYPO</name>
<keyword evidence="3" id="KW-1185">Reference proteome</keyword>
<dbReference type="EMBL" id="BAAFGZ010000018">
    <property type="protein sequence ID" value="GAB0132468.1"/>
    <property type="molecule type" value="Genomic_DNA"/>
</dbReference>
<evidence type="ECO:0000256" key="1">
    <source>
        <dbReference type="SAM" id="MobiDB-lite"/>
    </source>
</evidence>
<accession>A0ABQ0CGA0</accession>
<feature type="compositionally biased region" description="Polar residues" evidence="1">
    <location>
        <begin position="89"/>
        <end position="107"/>
    </location>
</feature>